<comment type="caution">
    <text evidence="1">The sequence shown here is derived from an EMBL/GenBank/DDBJ whole genome shotgun (WGS) entry which is preliminary data.</text>
</comment>
<name>A0ACB8BWQ4_9AGAM</name>
<dbReference type="EMBL" id="MU266332">
    <property type="protein sequence ID" value="KAH7930400.1"/>
    <property type="molecule type" value="Genomic_DNA"/>
</dbReference>
<keyword evidence="2" id="KW-1185">Reference proteome</keyword>
<proteinExistence type="predicted"/>
<evidence type="ECO:0000313" key="2">
    <source>
        <dbReference type="Proteomes" id="UP000790709"/>
    </source>
</evidence>
<protein>
    <submittedName>
        <fullName evidence="1">Uncharacterized protein</fullName>
    </submittedName>
</protein>
<sequence>MADSDSAPSTSTNPPTRSSHAAHGVNRNPRIHFPDQNGSPGALPESSKSSSLSPGSSVLPMTSSRPDPKSSPEAEVDGRRRVRSPDSAQLPSDKSPSKKVPARNTSSRRKSKRMSRDKTSSPLKLDPFVADFDSGGFSDEYDLSHEDPRILQDVQRALHYQTRRRDRRSLIPTQPSIDEVPTSSEIASGSSIPFASPLTAITTLPSSPKFHSTDRMSSEIDFSPSTRTVPLHPVPLSSNGGATLDWTAALSEEERGERRWLTISKRKGKDKLLTSSKTVVEKQEALFSDKISRIKAEAKPHTLRKAAIISEQLERRYKALYGSGSEPINLAKVARWYASSDPILQTSLDDAEPLTWLKHLLDKKGKRRSPRHLSALIVEEYTKSKKSHTITEVILDNTSLATSEQSPSALSPSQLNRDHGQQLIHSAPSSDYSLGTSLQRIRSSDGHISFEPRVESAHNSVDGERPRNGDGPSRTWRHSLPGAMDSPYSSLMSSSSRRPARNYISTAGGLSPASSRLHFPDIVHRIRRRPYESDEGSSSAINSQSEDHSRSDDGVAGRRRKAQRPRPSQAPGSILQSPQESGTEMNQSGNVSDPGHAILPGLPPPSTAVASPQEPVSEAEILASPPVNLKSAIERPITPRAMRRRKLIRRTSLPPSKAPSDNEEKKRRDEAEEEKLEHEYEIKNQMLEDMKAQNHRLRQRLQRTASDVREYESLRITLKKTLGVPHRSLPPELLDAFSHDPSSVTSSTRRQRGWRAVEDIHNRVVRQRETFRIFLEVAKEDGISAHDSVLDEPISTLMDHLQALENERQSIDGKATEVTDMLMKVKATHATVKTQYNETLSHTSAVYPELSQIVALEESYKDQYQQVWEFGMDALTFILDTVTPFWRNYGKTIGEDIQDFLIIPWYRNEFTGEAKRYNIKSLPRRSFFHWFALLLLFCLTILVTLLQARAAISSTSLYRLPWIDNSGLRWIVMPFFWFGIFVQWMAVLVELCIDLMQLGVVAWWMGWSVGVFT</sequence>
<reference evidence="1" key="1">
    <citation type="journal article" date="2021" name="New Phytol.">
        <title>Evolutionary innovations through gain and loss of genes in the ectomycorrhizal Boletales.</title>
        <authorList>
            <person name="Wu G."/>
            <person name="Miyauchi S."/>
            <person name="Morin E."/>
            <person name="Kuo A."/>
            <person name="Drula E."/>
            <person name="Varga T."/>
            <person name="Kohler A."/>
            <person name="Feng B."/>
            <person name="Cao Y."/>
            <person name="Lipzen A."/>
            <person name="Daum C."/>
            <person name="Hundley H."/>
            <person name="Pangilinan J."/>
            <person name="Johnson J."/>
            <person name="Barry K."/>
            <person name="LaButti K."/>
            <person name="Ng V."/>
            <person name="Ahrendt S."/>
            <person name="Min B."/>
            <person name="Choi I.G."/>
            <person name="Park H."/>
            <person name="Plett J.M."/>
            <person name="Magnuson J."/>
            <person name="Spatafora J.W."/>
            <person name="Nagy L.G."/>
            <person name="Henrissat B."/>
            <person name="Grigoriev I.V."/>
            <person name="Yang Z.L."/>
            <person name="Xu J."/>
            <person name="Martin F.M."/>
        </authorList>
    </citation>
    <scope>NUCLEOTIDE SEQUENCE</scope>
    <source>
        <strain evidence="1">KUC20120723A-06</strain>
    </source>
</reference>
<accession>A0ACB8BWQ4</accession>
<evidence type="ECO:0000313" key="1">
    <source>
        <dbReference type="EMBL" id="KAH7930400.1"/>
    </source>
</evidence>
<dbReference type="Proteomes" id="UP000790709">
    <property type="component" value="Unassembled WGS sequence"/>
</dbReference>
<organism evidence="1 2">
    <name type="scientific">Leucogyrophana mollusca</name>
    <dbReference type="NCBI Taxonomy" id="85980"/>
    <lineage>
        <taxon>Eukaryota</taxon>
        <taxon>Fungi</taxon>
        <taxon>Dikarya</taxon>
        <taxon>Basidiomycota</taxon>
        <taxon>Agaricomycotina</taxon>
        <taxon>Agaricomycetes</taxon>
        <taxon>Agaricomycetidae</taxon>
        <taxon>Boletales</taxon>
        <taxon>Boletales incertae sedis</taxon>
        <taxon>Leucogyrophana</taxon>
    </lineage>
</organism>
<gene>
    <name evidence="1" type="ORF">BV22DRAFT_1078943</name>
</gene>